<evidence type="ECO:0000256" key="1">
    <source>
        <dbReference type="ARBA" id="ARBA00023125"/>
    </source>
</evidence>
<dbReference type="InterPro" id="IPR050807">
    <property type="entry name" value="TransReg_Diox_bact_type"/>
</dbReference>
<comment type="caution">
    <text evidence="3">The sequence shown here is derived from an EMBL/GenBank/DDBJ whole genome shotgun (WGS) entry which is preliminary data.</text>
</comment>
<name>A0ABU3HCF0_9BACL</name>
<dbReference type="PANTHER" id="PTHR46797">
    <property type="entry name" value="HTH-TYPE TRANSCRIPTIONAL REGULATOR"/>
    <property type="match status" value="1"/>
</dbReference>
<dbReference type="Pfam" id="PF01381">
    <property type="entry name" value="HTH_3"/>
    <property type="match status" value="1"/>
</dbReference>
<dbReference type="Gene3D" id="1.10.260.40">
    <property type="entry name" value="lambda repressor-like DNA-binding domains"/>
    <property type="match status" value="1"/>
</dbReference>
<dbReference type="SUPFAM" id="SSF47413">
    <property type="entry name" value="lambda repressor-like DNA-binding domains"/>
    <property type="match status" value="1"/>
</dbReference>
<reference evidence="3 4" key="1">
    <citation type="submission" date="2023-07" db="EMBL/GenBank/DDBJ databases">
        <title>Genomic Encyclopedia of Type Strains, Phase IV (KMG-IV): sequencing the most valuable type-strain genomes for metagenomic binning, comparative biology and taxonomic classification.</title>
        <authorList>
            <person name="Goeker M."/>
        </authorList>
    </citation>
    <scope>NUCLEOTIDE SEQUENCE [LARGE SCALE GENOMIC DNA]</scope>
    <source>
        <strain evidence="3 4">T98</strain>
    </source>
</reference>
<keyword evidence="4" id="KW-1185">Reference proteome</keyword>
<evidence type="ECO:0000313" key="3">
    <source>
        <dbReference type="EMBL" id="MDT3427365.1"/>
    </source>
</evidence>
<dbReference type="CDD" id="cd00093">
    <property type="entry name" value="HTH_XRE"/>
    <property type="match status" value="1"/>
</dbReference>
<dbReference type="InterPro" id="IPR010982">
    <property type="entry name" value="Lambda_DNA-bd_dom_sf"/>
</dbReference>
<keyword evidence="1" id="KW-0238">DNA-binding</keyword>
<dbReference type="PROSITE" id="PS50943">
    <property type="entry name" value="HTH_CROC1"/>
    <property type="match status" value="1"/>
</dbReference>
<proteinExistence type="predicted"/>
<protein>
    <submittedName>
        <fullName evidence="3">Transcriptional regulator with XRE-family HTH domain</fullName>
    </submittedName>
</protein>
<sequence length="90" mass="10283">MADNGIMNQKEVFSLKSEQIFGQILRTIRKKQKMSQENLAFRSNLDRTYISMLERGVHQPTLNSLLAIASALSMKASELVKLVENEIEKE</sequence>
<dbReference type="Proteomes" id="UP001248709">
    <property type="component" value="Unassembled WGS sequence"/>
</dbReference>
<accession>A0ABU3HCF0</accession>
<feature type="domain" description="HTH cro/C1-type" evidence="2">
    <location>
        <begin position="25"/>
        <end position="79"/>
    </location>
</feature>
<gene>
    <name evidence="3" type="ORF">J2Z22_002928</name>
</gene>
<dbReference type="InterPro" id="IPR001387">
    <property type="entry name" value="Cro/C1-type_HTH"/>
</dbReference>
<evidence type="ECO:0000259" key="2">
    <source>
        <dbReference type="PROSITE" id="PS50943"/>
    </source>
</evidence>
<dbReference type="PANTHER" id="PTHR46797:SF1">
    <property type="entry name" value="METHYLPHOSPHONATE SYNTHASE"/>
    <property type="match status" value="1"/>
</dbReference>
<dbReference type="EMBL" id="JAUSUY010000012">
    <property type="protein sequence ID" value="MDT3427365.1"/>
    <property type="molecule type" value="Genomic_DNA"/>
</dbReference>
<evidence type="ECO:0000313" key="4">
    <source>
        <dbReference type="Proteomes" id="UP001248709"/>
    </source>
</evidence>
<organism evidence="3 4">
    <name type="scientific">Paenibacillus forsythiae</name>
    <dbReference type="NCBI Taxonomy" id="365616"/>
    <lineage>
        <taxon>Bacteria</taxon>
        <taxon>Bacillati</taxon>
        <taxon>Bacillota</taxon>
        <taxon>Bacilli</taxon>
        <taxon>Bacillales</taxon>
        <taxon>Paenibacillaceae</taxon>
        <taxon>Paenibacillus</taxon>
    </lineage>
</organism>
<dbReference type="SMART" id="SM00530">
    <property type="entry name" value="HTH_XRE"/>
    <property type="match status" value="1"/>
</dbReference>